<feature type="compositionally biased region" description="Polar residues" evidence="1">
    <location>
        <begin position="103"/>
        <end position="114"/>
    </location>
</feature>
<feature type="region of interest" description="Disordered" evidence="1">
    <location>
        <begin position="1"/>
        <end position="20"/>
    </location>
</feature>
<dbReference type="KEGG" id="mhu:Mhun_2703"/>
<keyword evidence="3" id="KW-1185">Reference proteome</keyword>
<dbReference type="HOGENOM" id="CLU_1431647_0_0_2"/>
<dbReference type="EMBL" id="CP000254">
    <property type="protein sequence ID" value="ABD42398.1"/>
    <property type="molecule type" value="Genomic_DNA"/>
</dbReference>
<gene>
    <name evidence="2" type="ordered locus">Mhun_2703</name>
</gene>
<evidence type="ECO:0000313" key="2">
    <source>
        <dbReference type="EMBL" id="ABD42398.1"/>
    </source>
</evidence>
<evidence type="ECO:0000256" key="1">
    <source>
        <dbReference type="SAM" id="MobiDB-lite"/>
    </source>
</evidence>
<reference evidence="3" key="1">
    <citation type="journal article" date="2016" name="Stand. Genomic Sci.">
        <title>Complete genome sequence of Methanospirillum hungatei type strain JF1.</title>
        <authorList>
            <person name="Gunsalus R.P."/>
            <person name="Cook L.E."/>
            <person name="Crable B."/>
            <person name="Rohlin L."/>
            <person name="McDonald E."/>
            <person name="Mouttaki H."/>
            <person name="Sieber J.R."/>
            <person name="Poweleit N."/>
            <person name="Zhou H."/>
            <person name="Lapidus A.L."/>
            <person name="Daligault H.E."/>
            <person name="Land M."/>
            <person name="Gilna P."/>
            <person name="Ivanova N."/>
            <person name="Kyrpides N."/>
            <person name="Culley D.E."/>
            <person name="McInerney M.J."/>
        </authorList>
    </citation>
    <scope>NUCLEOTIDE SEQUENCE [LARGE SCALE GENOMIC DNA]</scope>
    <source>
        <strain evidence="3">ATCC 27890 / DSM 864 / NBRC 100397 / JF-1</strain>
    </source>
</reference>
<proteinExistence type="predicted"/>
<organism evidence="2 3">
    <name type="scientific">Methanospirillum hungatei JF-1 (strain ATCC 27890 / DSM 864 / NBRC 100397 / JF-1)</name>
    <dbReference type="NCBI Taxonomy" id="323259"/>
    <lineage>
        <taxon>Archaea</taxon>
        <taxon>Methanobacteriati</taxon>
        <taxon>Methanobacteriota</taxon>
        <taxon>Stenosarchaea group</taxon>
        <taxon>Methanomicrobia</taxon>
        <taxon>Methanomicrobiales</taxon>
        <taxon>Methanospirillaceae</taxon>
        <taxon>Methanospirillum</taxon>
    </lineage>
</organism>
<feature type="compositionally biased region" description="Basic residues" evidence="1">
    <location>
        <begin position="143"/>
        <end position="153"/>
    </location>
</feature>
<dbReference type="EnsemblBacteria" id="ABD42398">
    <property type="protein sequence ID" value="ABD42398"/>
    <property type="gene ID" value="Mhun_2703"/>
</dbReference>
<accession>Q2FSL7</accession>
<evidence type="ECO:0000313" key="3">
    <source>
        <dbReference type="Proteomes" id="UP000001941"/>
    </source>
</evidence>
<protein>
    <submittedName>
        <fullName evidence="2">Uncharacterized protein</fullName>
    </submittedName>
</protein>
<dbReference type="AlphaFoldDB" id="Q2FSL7"/>
<dbReference type="Proteomes" id="UP000001941">
    <property type="component" value="Chromosome"/>
</dbReference>
<sequence>MTSIQTPVEKPTDNKKPANLLPITEKSDRISLTPAIMTSLDPGVHVCRSTSIVYTGTNDTSHRHHTRSHDNHIDQISPLSHTLWGHSPGKLNENSMTSTIHTHQTRSHIQSKNYPTRKGNPMTTIQIPNKTPDIKRPAGLLPRTRKSDRRSRSPHVYITVGYCYASMHTYARAMHTNMHNKEGHGSDGF</sequence>
<feature type="region of interest" description="Disordered" evidence="1">
    <location>
        <begin position="103"/>
        <end position="153"/>
    </location>
</feature>
<name>Q2FSL7_METHJ</name>
<dbReference type="InParanoid" id="Q2FSL7"/>